<evidence type="ECO:0000259" key="8">
    <source>
        <dbReference type="Pfam" id="PF00155"/>
    </source>
</evidence>
<keyword evidence="5" id="KW-0663">Pyridoxal phosphate</keyword>
<dbReference type="GO" id="GO:0030170">
    <property type="term" value="F:pyridoxal phosphate binding"/>
    <property type="evidence" value="ECO:0007669"/>
    <property type="project" value="InterPro"/>
</dbReference>
<feature type="domain" description="Aminotransferase class I/classII large" evidence="8">
    <location>
        <begin position="50"/>
        <end position="388"/>
    </location>
</feature>
<dbReference type="NCBIfam" id="NF004770">
    <property type="entry name" value="PRK06108.1"/>
    <property type="match status" value="1"/>
</dbReference>
<dbReference type="AlphaFoldDB" id="A0A368P0D6"/>
<evidence type="ECO:0000256" key="4">
    <source>
        <dbReference type="ARBA" id="ARBA00022679"/>
    </source>
</evidence>
<protein>
    <recommendedName>
        <fullName evidence="7">Aminotransferase</fullName>
        <ecNumber evidence="7">2.6.1.-</ecNumber>
    </recommendedName>
</protein>
<dbReference type="InterPro" id="IPR015422">
    <property type="entry name" value="PyrdxlP-dep_Trfase_small"/>
</dbReference>
<dbReference type="PANTHER" id="PTHR46383">
    <property type="entry name" value="ASPARTATE AMINOTRANSFERASE"/>
    <property type="match status" value="1"/>
</dbReference>
<dbReference type="Pfam" id="PF00155">
    <property type="entry name" value="Aminotran_1_2"/>
    <property type="match status" value="1"/>
</dbReference>
<dbReference type="GeneID" id="60681555"/>
<dbReference type="Proteomes" id="UP000436911">
    <property type="component" value="Unassembled WGS sequence"/>
</dbReference>
<dbReference type="GO" id="GO:0004069">
    <property type="term" value="F:L-aspartate:2-oxoglutarate aminotransferase activity"/>
    <property type="evidence" value="ECO:0007669"/>
    <property type="project" value="UniProtKB-EC"/>
</dbReference>
<accession>A0A368P0D6</accession>
<dbReference type="InterPro" id="IPR015421">
    <property type="entry name" value="PyrdxlP-dep_Trfase_major"/>
</dbReference>
<evidence type="ECO:0000313" key="9">
    <source>
        <dbReference type="EMBL" id="KAA3521867.1"/>
    </source>
</evidence>
<dbReference type="InterPro" id="IPR050596">
    <property type="entry name" value="AspAT/PAT-like"/>
</dbReference>
<dbReference type="EC" id="2.6.1.-" evidence="7"/>
<dbReference type="EMBL" id="QUSG01000021">
    <property type="protein sequence ID" value="KAA3521867.1"/>
    <property type="molecule type" value="Genomic_DNA"/>
</dbReference>
<organism evidence="9 10">
    <name type="scientific">Agrobacterium vitis</name>
    <name type="common">Rhizobium vitis</name>
    <dbReference type="NCBI Taxonomy" id="373"/>
    <lineage>
        <taxon>Bacteria</taxon>
        <taxon>Pseudomonadati</taxon>
        <taxon>Pseudomonadota</taxon>
        <taxon>Alphaproteobacteria</taxon>
        <taxon>Hyphomicrobiales</taxon>
        <taxon>Rhizobiaceae</taxon>
        <taxon>Rhizobium/Agrobacterium group</taxon>
        <taxon>Agrobacterium</taxon>
    </lineage>
</organism>
<gene>
    <name evidence="9" type="ORF">DXT89_23150</name>
</gene>
<dbReference type="GO" id="GO:0006520">
    <property type="term" value="P:amino acid metabolic process"/>
    <property type="evidence" value="ECO:0007669"/>
    <property type="project" value="InterPro"/>
</dbReference>
<evidence type="ECO:0000256" key="3">
    <source>
        <dbReference type="ARBA" id="ARBA00022576"/>
    </source>
</evidence>
<proteinExistence type="inferred from homology"/>
<dbReference type="Gene3D" id="3.90.1150.10">
    <property type="entry name" value="Aspartate Aminotransferase, domain 1"/>
    <property type="match status" value="1"/>
</dbReference>
<dbReference type="Gene3D" id="3.40.640.10">
    <property type="entry name" value="Type I PLP-dependent aspartate aminotransferase-like (Major domain)"/>
    <property type="match status" value="1"/>
</dbReference>
<comment type="caution">
    <text evidence="9">The sequence shown here is derived from an EMBL/GenBank/DDBJ whole genome shotgun (WGS) entry which is preliminary data.</text>
</comment>
<comment type="catalytic activity">
    <reaction evidence="6">
        <text>L-aspartate + 2-oxoglutarate = oxaloacetate + L-glutamate</text>
        <dbReference type="Rhea" id="RHEA:21824"/>
        <dbReference type="ChEBI" id="CHEBI:16452"/>
        <dbReference type="ChEBI" id="CHEBI:16810"/>
        <dbReference type="ChEBI" id="CHEBI:29985"/>
        <dbReference type="ChEBI" id="CHEBI:29991"/>
        <dbReference type="EC" id="2.6.1.1"/>
    </reaction>
</comment>
<reference evidence="9 10" key="1">
    <citation type="submission" date="2018-08" db="EMBL/GenBank/DDBJ databases">
        <title>Genome sequencing of Agrobacterium vitis strain ICMP 10754.</title>
        <authorList>
            <person name="Visnovsky S.B."/>
            <person name="Pitman A.R."/>
        </authorList>
    </citation>
    <scope>NUCLEOTIDE SEQUENCE [LARGE SCALE GENOMIC DNA]</scope>
    <source>
        <strain evidence="9 10">ICMP 10754</strain>
    </source>
</reference>
<evidence type="ECO:0000256" key="5">
    <source>
        <dbReference type="ARBA" id="ARBA00022898"/>
    </source>
</evidence>
<dbReference type="PROSITE" id="PS00105">
    <property type="entry name" value="AA_TRANSFER_CLASS_1"/>
    <property type="match status" value="1"/>
</dbReference>
<keyword evidence="3 7" id="KW-0032">Aminotransferase</keyword>
<name>A0A368P0D6_AGRVI</name>
<dbReference type="SUPFAM" id="SSF53383">
    <property type="entry name" value="PLP-dependent transferases"/>
    <property type="match status" value="1"/>
</dbReference>
<dbReference type="CDD" id="cd00609">
    <property type="entry name" value="AAT_like"/>
    <property type="match status" value="1"/>
</dbReference>
<dbReference type="InterPro" id="IPR004838">
    <property type="entry name" value="NHTrfase_class1_PyrdxlP-BS"/>
</dbReference>
<evidence type="ECO:0000313" key="10">
    <source>
        <dbReference type="Proteomes" id="UP000436911"/>
    </source>
</evidence>
<dbReference type="RefSeq" id="WP_060716372.1">
    <property type="nucleotide sequence ID" value="NZ_CP055265.1"/>
</dbReference>
<dbReference type="InterPro" id="IPR004839">
    <property type="entry name" value="Aminotransferase_I/II_large"/>
</dbReference>
<sequence>MSLPAGPSLISSLSHRATSAPESGIVEIINYARGRDNLLPLWAGEGDLPSPDFINRAASDALLGGETFYTWQRGIPELRQALSDYYRRHFAVSLPSEHFYVTGSGMQAIQLAVQAMTGPGDEMIYLSPCWPNIVAAIEISGAKAVGVEIGYEHGAWQLDLGQIEKAITPKTRALFINTPSNPTGWTASLDDLRAILALARKHGLWILADEIYALYYFAGPSRAPSFLDVMEEGDRVMFGNSFSKNWSMTGWRVGWLVAPPEIGQVLENLIQYSTSGVAQFMQRGAVAALDHGDQFVAENIQRARTSRDILLDALIATNRVRSVKPDGALYAFMEIDGVTDSRAAAMDIVDKTGVALAPGSAFGAGGSSFLRACFLRDPRQIEDAAARLSDYIARL</sequence>
<comment type="cofactor">
    <cofactor evidence="1 7">
        <name>pyridoxal 5'-phosphate</name>
        <dbReference type="ChEBI" id="CHEBI:597326"/>
    </cofactor>
</comment>
<dbReference type="OrthoDB" id="9804407at2"/>
<evidence type="ECO:0000256" key="6">
    <source>
        <dbReference type="ARBA" id="ARBA00049185"/>
    </source>
</evidence>
<evidence type="ECO:0000256" key="2">
    <source>
        <dbReference type="ARBA" id="ARBA00007441"/>
    </source>
</evidence>
<evidence type="ECO:0000256" key="7">
    <source>
        <dbReference type="RuleBase" id="RU000481"/>
    </source>
</evidence>
<keyword evidence="4 7" id="KW-0808">Transferase</keyword>
<evidence type="ECO:0000256" key="1">
    <source>
        <dbReference type="ARBA" id="ARBA00001933"/>
    </source>
</evidence>
<dbReference type="InterPro" id="IPR015424">
    <property type="entry name" value="PyrdxlP-dep_Trfase"/>
</dbReference>
<comment type="similarity">
    <text evidence="2 7">Belongs to the class-I pyridoxal-phosphate-dependent aminotransferase family.</text>
</comment>